<evidence type="ECO:0000313" key="2">
    <source>
        <dbReference type="Proteomes" id="UP001165122"/>
    </source>
</evidence>
<dbReference type="AlphaFoldDB" id="A0A9W7KUJ8"/>
<dbReference type="InterPro" id="IPR026906">
    <property type="entry name" value="LRR_5"/>
</dbReference>
<proteinExistence type="predicted"/>
<protein>
    <submittedName>
        <fullName evidence="1">Uncharacterized protein</fullName>
    </submittedName>
</protein>
<sequence length="202" mass="22766">MTLRLRTKAWKRVVDAFIDEGVESGALMVHDRKDLGETILEEKHKLVTRVIFLLNITKVGENACYYAVDLVVVDISDGVVRISKSAFGACKSLTTVSFPTTLTKIDNFAFESCWSLENVDLLHTNRQGLGSYAFYYCRELKSMMIPDSLQTLGDDVFYGCSKLIPSSIDVNEDDDAVVAHLRSSKLMNHPSQLYIKTSYFYP</sequence>
<dbReference type="Gene3D" id="3.80.10.10">
    <property type="entry name" value="Ribonuclease Inhibitor"/>
    <property type="match status" value="1"/>
</dbReference>
<dbReference type="PANTHER" id="PTHR45661">
    <property type="entry name" value="SURFACE ANTIGEN"/>
    <property type="match status" value="1"/>
</dbReference>
<evidence type="ECO:0000313" key="1">
    <source>
        <dbReference type="EMBL" id="GMI12049.1"/>
    </source>
</evidence>
<comment type="caution">
    <text evidence="1">The sequence shown here is derived from an EMBL/GenBank/DDBJ whole genome shotgun (WGS) entry which is preliminary data.</text>
</comment>
<dbReference type="EMBL" id="BRXW01000170">
    <property type="protein sequence ID" value="GMI12049.1"/>
    <property type="molecule type" value="Genomic_DNA"/>
</dbReference>
<gene>
    <name evidence="1" type="ORF">TrLO_g9699</name>
</gene>
<dbReference type="Pfam" id="PF13306">
    <property type="entry name" value="LRR_5"/>
    <property type="match status" value="1"/>
</dbReference>
<reference evidence="2" key="1">
    <citation type="journal article" date="2023" name="Commun. Biol.">
        <title>Genome analysis of Parmales, the sister group of diatoms, reveals the evolutionary specialization of diatoms from phago-mixotrophs to photoautotrophs.</title>
        <authorList>
            <person name="Ban H."/>
            <person name="Sato S."/>
            <person name="Yoshikawa S."/>
            <person name="Yamada K."/>
            <person name="Nakamura Y."/>
            <person name="Ichinomiya M."/>
            <person name="Sato N."/>
            <person name="Blanc-Mathieu R."/>
            <person name="Endo H."/>
            <person name="Kuwata A."/>
            <person name="Ogata H."/>
        </authorList>
    </citation>
    <scope>NUCLEOTIDE SEQUENCE [LARGE SCALE GENOMIC DNA]</scope>
    <source>
        <strain evidence="2">NIES 3700</strain>
    </source>
</reference>
<dbReference type="Proteomes" id="UP001165122">
    <property type="component" value="Unassembled WGS sequence"/>
</dbReference>
<dbReference type="SUPFAM" id="SSF52058">
    <property type="entry name" value="L domain-like"/>
    <property type="match status" value="1"/>
</dbReference>
<dbReference type="InterPro" id="IPR032675">
    <property type="entry name" value="LRR_dom_sf"/>
</dbReference>
<name>A0A9W7KUJ8_9STRA</name>
<dbReference type="PANTHER" id="PTHR45661:SF3">
    <property type="entry name" value="IG-LIKE DOMAIN-CONTAINING PROTEIN"/>
    <property type="match status" value="1"/>
</dbReference>
<dbReference type="InterPro" id="IPR053139">
    <property type="entry name" value="Surface_bspA-like"/>
</dbReference>
<keyword evidence="2" id="KW-1185">Reference proteome</keyword>
<dbReference type="OrthoDB" id="415426at2759"/>
<organism evidence="1 2">
    <name type="scientific">Triparma laevis f. longispina</name>
    <dbReference type="NCBI Taxonomy" id="1714387"/>
    <lineage>
        <taxon>Eukaryota</taxon>
        <taxon>Sar</taxon>
        <taxon>Stramenopiles</taxon>
        <taxon>Ochrophyta</taxon>
        <taxon>Bolidophyceae</taxon>
        <taxon>Parmales</taxon>
        <taxon>Triparmaceae</taxon>
        <taxon>Triparma</taxon>
    </lineage>
</organism>
<accession>A0A9W7KUJ8</accession>